<evidence type="ECO:0000313" key="1">
    <source>
        <dbReference type="EMBL" id="CAE7361237.1"/>
    </source>
</evidence>
<dbReference type="EMBL" id="CAJNDS010002179">
    <property type="protein sequence ID" value="CAE7361237.1"/>
    <property type="molecule type" value="Genomic_DNA"/>
</dbReference>
<dbReference type="Gene3D" id="1.20.58.200">
    <property type="entry name" value="Translin, domain 2"/>
    <property type="match status" value="1"/>
</dbReference>
<dbReference type="InterPro" id="IPR036081">
    <property type="entry name" value="Translin_sf"/>
</dbReference>
<name>A0A812PFT2_9DINO</name>
<evidence type="ECO:0000313" key="2">
    <source>
        <dbReference type="Proteomes" id="UP000604046"/>
    </source>
</evidence>
<dbReference type="SUPFAM" id="SSF74784">
    <property type="entry name" value="Translin"/>
    <property type="match status" value="1"/>
</dbReference>
<reference evidence="1" key="1">
    <citation type="submission" date="2021-02" db="EMBL/GenBank/DDBJ databases">
        <authorList>
            <person name="Dougan E. K."/>
            <person name="Rhodes N."/>
            <person name="Thang M."/>
            <person name="Chan C."/>
        </authorList>
    </citation>
    <scope>NUCLEOTIDE SEQUENCE</scope>
</reference>
<dbReference type="Proteomes" id="UP000604046">
    <property type="component" value="Unassembled WGS sequence"/>
</dbReference>
<keyword evidence="2" id="KW-1185">Reference proteome</keyword>
<accession>A0A812PFT2</accession>
<sequence length="105" mass="10897">MEPGLMDLTGEVGRLAIRKAGAGREAVGDVEKCLACVDGVCQGVQDLVYLPGGVGKKMGAVRSTLLKIEGVLYELALLSHAGIRAKAPEPVQREDAADADDSTGF</sequence>
<dbReference type="InterPro" id="IPR002848">
    <property type="entry name" value="Translin_fam"/>
</dbReference>
<dbReference type="OrthoDB" id="829at2759"/>
<proteinExistence type="predicted"/>
<dbReference type="InterPro" id="IPR016069">
    <property type="entry name" value="Translin_C"/>
</dbReference>
<protein>
    <submittedName>
        <fullName evidence="1">Uncharacterized protein</fullName>
    </submittedName>
</protein>
<dbReference type="Pfam" id="PF01997">
    <property type="entry name" value="Translin"/>
    <property type="match status" value="1"/>
</dbReference>
<organism evidence="1 2">
    <name type="scientific">Symbiodinium natans</name>
    <dbReference type="NCBI Taxonomy" id="878477"/>
    <lineage>
        <taxon>Eukaryota</taxon>
        <taxon>Sar</taxon>
        <taxon>Alveolata</taxon>
        <taxon>Dinophyceae</taxon>
        <taxon>Suessiales</taxon>
        <taxon>Symbiodiniaceae</taxon>
        <taxon>Symbiodinium</taxon>
    </lineage>
</organism>
<dbReference type="GO" id="GO:0043565">
    <property type="term" value="F:sequence-specific DNA binding"/>
    <property type="evidence" value="ECO:0007669"/>
    <property type="project" value="InterPro"/>
</dbReference>
<comment type="caution">
    <text evidence="1">The sequence shown here is derived from an EMBL/GenBank/DDBJ whole genome shotgun (WGS) entry which is preliminary data.</text>
</comment>
<gene>
    <name evidence="1" type="ORF">SNAT2548_LOCUS19428</name>
</gene>
<dbReference type="AlphaFoldDB" id="A0A812PFT2"/>